<evidence type="ECO:0000313" key="2">
    <source>
        <dbReference type="Proteomes" id="UP000603457"/>
    </source>
</evidence>
<dbReference type="InterPro" id="IPR019734">
    <property type="entry name" value="TPR_rpt"/>
</dbReference>
<dbReference type="Gene3D" id="1.25.40.10">
    <property type="entry name" value="Tetratricopeptide repeat domain"/>
    <property type="match status" value="1"/>
</dbReference>
<evidence type="ECO:0008006" key="3">
    <source>
        <dbReference type="Google" id="ProtNLM"/>
    </source>
</evidence>
<keyword evidence="2" id="KW-1185">Reference proteome</keyword>
<reference evidence="1 2" key="1">
    <citation type="journal article" date="2020" name="ISME J.">
        <title>Comparative genomics reveals insights into cyanobacterial evolution and habitat adaptation.</title>
        <authorList>
            <person name="Chen M.Y."/>
            <person name="Teng W.K."/>
            <person name="Zhao L."/>
            <person name="Hu C.X."/>
            <person name="Zhou Y.K."/>
            <person name="Han B.P."/>
            <person name="Song L.R."/>
            <person name="Shu W.S."/>
        </authorList>
    </citation>
    <scope>NUCLEOTIDE SEQUENCE [LARGE SCALE GENOMIC DNA]</scope>
    <source>
        <strain evidence="1 2">FACHB-130</strain>
    </source>
</reference>
<accession>A0ABR8G1L3</accession>
<name>A0ABR8G1L3_9NOSO</name>
<evidence type="ECO:0000313" key="1">
    <source>
        <dbReference type="EMBL" id="MBD2597125.1"/>
    </source>
</evidence>
<protein>
    <recommendedName>
        <fullName evidence="3">Tetratricopeptide repeat protein</fullName>
    </recommendedName>
</protein>
<gene>
    <name evidence="1" type="ORF">H6G74_22765</name>
</gene>
<dbReference type="SUPFAM" id="SSF48452">
    <property type="entry name" value="TPR-like"/>
    <property type="match status" value="1"/>
</dbReference>
<comment type="caution">
    <text evidence="1">The sequence shown here is derived from an EMBL/GenBank/DDBJ whole genome shotgun (WGS) entry which is preliminary data.</text>
</comment>
<dbReference type="Proteomes" id="UP000603457">
    <property type="component" value="Unassembled WGS sequence"/>
</dbReference>
<proteinExistence type="predicted"/>
<dbReference type="RefSeq" id="WP_190969808.1">
    <property type="nucleotide sequence ID" value="NZ_JACJTB010000037.1"/>
</dbReference>
<dbReference type="SMART" id="SM00028">
    <property type="entry name" value="TPR"/>
    <property type="match status" value="2"/>
</dbReference>
<sequence length="596" mass="70010">MAQQSQNSLQHFNLLKSKYQVTQDPDSLPPNILYFILRKADLGVELSASEMNCLKESQLEQTLKTIKQEQQHRLQESINIENEFSQLKSKYKAKKHDTYWQLSPLYYLLLKLESGQYLTNSECHWLKSNHLDDTNSLAQEIKLFIQLKSKYKANSYQNSFPTSKLYSILKKLNISESLTQAEYDWLINNQLWETAEIFKQQESAKEAEFAALKVKYQATKYQTQSLCPRLYNILLKIEAQQQLSDDDLKWLEQQQLTETIAIFQEIEQTKEFIALKIKYHAAQYQDSSPKSHLYKILKSLEARNKLGEQDINFLKKRKLTDTIKIANEQYVSRLKSKIDLGELLDNSEIDWLKDNGREDIIILAKQKHYNYLKKKYRFVDFNPSIEPFYTIMVKLENKERLDIILVIQLIEQEQLSSSGGIATAHYKLEAEFYEQEYSRTGNKWSIPTASSYWRKANEAEQSLKLTNLDLNKIKENKLKSAILVTRGAAFRDLGKLGEAEKCAVKAMEFHPASYQPYTLMGAIYYDLGDYIKGDYYFDEAIKRGAKTEEIDYEIKRIFRNKKDEEQRHEAAIYLLKKDSHRYAWAKTYLKTPKNHE</sequence>
<organism evidence="1 2">
    <name type="scientific">Nostoc spongiaeforme FACHB-130</name>
    <dbReference type="NCBI Taxonomy" id="1357510"/>
    <lineage>
        <taxon>Bacteria</taxon>
        <taxon>Bacillati</taxon>
        <taxon>Cyanobacteriota</taxon>
        <taxon>Cyanophyceae</taxon>
        <taxon>Nostocales</taxon>
        <taxon>Nostocaceae</taxon>
        <taxon>Nostoc</taxon>
    </lineage>
</organism>
<dbReference type="InterPro" id="IPR011990">
    <property type="entry name" value="TPR-like_helical_dom_sf"/>
</dbReference>
<dbReference type="EMBL" id="JACJTB010000037">
    <property type="protein sequence ID" value="MBD2597125.1"/>
    <property type="molecule type" value="Genomic_DNA"/>
</dbReference>